<dbReference type="EMBL" id="CACRSL010000003">
    <property type="protein sequence ID" value="VYT11532.1"/>
    <property type="molecule type" value="Genomic_DNA"/>
</dbReference>
<dbReference type="AlphaFoldDB" id="A0A6N2U430"/>
<name>A0A6N2U430_9FIRM</name>
<protein>
    <submittedName>
        <fullName evidence="1">Phage major capsid protein E</fullName>
    </submittedName>
</protein>
<dbReference type="Pfam" id="PF03864">
    <property type="entry name" value="Phage_cap_E"/>
    <property type="match status" value="1"/>
</dbReference>
<proteinExistence type="predicted"/>
<dbReference type="Gene3D" id="3.30.1930.10">
    <property type="entry name" value="capsid protein of prophage domain"/>
    <property type="match status" value="1"/>
</dbReference>
<dbReference type="Gene3D" id="3.15.30.10">
    <property type="entry name" value="putative capsid protein of prophage domain like"/>
    <property type="match status" value="1"/>
</dbReference>
<gene>
    <name evidence="1" type="ORF">AULFYP135_01700</name>
</gene>
<accession>A0A6N2U430</accession>
<sequence length="350" mass="39257">MANEVNIYSPRYLAEVVRQAPPVRTYFRDTFFTNVKPFSTERVDIDLVKGDRRMAAFVHPRLGGKVLTANGYTTESYKPPLVNPYDVTTADQLMTRLPGEDLYSGMTPAQRAAQKLMEEYATLNDATTRREEWMAVQAIVTGTIPIVGEGVNEVIDFGFTNKITLSGENKWGGTKADILGNLGDWTDKVLTGGFANVDMAILGKEAKKKFFADANVQKMMDNRRMNMGEINPRDLPNGVKYLGHLTDPSLDLYAYGEVYYDDWTNPEEPATKPLIPDNAVILISSHPNYMMAYGACTYIEQASGLWVTSQTSRLLRSYVEHHPDRRMVELQAHPLPIPDKVDSWLVATVC</sequence>
<organism evidence="1">
    <name type="scientific">uncultured Anaerotruncus sp</name>
    <dbReference type="NCBI Taxonomy" id="905011"/>
    <lineage>
        <taxon>Bacteria</taxon>
        <taxon>Bacillati</taxon>
        <taxon>Bacillota</taxon>
        <taxon>Clostridia</taxon>
        <taxon>Eubacteriales</taxon>
        <taxon>Oscillospiraceae</taxon>
        <taxon>Anaerotruncus</taxon>
        <taxon>environmental samples</taxon>
    </lineage>
</organism>
<dbReference type="InterPro" id="IPR005564">
    <property type="entry name" value="Major_capsid_GpE"/>
</dbReference>
<evidence type="ECO:0000313" key="1">
    <source>
        <dbReference type="EMBL" id="VYT11532.1"/>
    </source>
</evidence>
<reference evidence="1" key="1">
    <citation type="submission" date="2019-11" db="EMBL/GenBank/DDBJ databases">
        <authorList>
            <person name="Feng L."/>
        </authorList>
    </citation>
    <scope>NUCLEOTIDE SEQUENCE</scope>
    <source>
        <strain evidence="1">AundefinedLFYP135</strain>
    </source>
</reference>